<dbReference type="Proteomes" id="UP000585474">
    <property type="component" value="Unassembled WGS sequence"/>
</dbReference>
<accession>A0A7J0F969</accession>
<dbReference type="EMBL" id="BJWL01000010">
    <property type="protein sequence ID" value="GFY95252.1"/>
    <property type="molecule type" value="Genomic_DNA"/>
</dbReference>
<name>A0A7J0F969_9ERIC</name>
<reference evidence="1 2" key="1">
    <citation type="submission" date="2019-07" db="EMBL/GenBank/DDBJ databases">
        <title>De Novo Assembly of kiwifruit Actinidia rufa.</title>
        <authorList>
            <person name="Sugita-Konishi S."/>
            <person name="Sato K."/>
            <person name="Mori E."/>
            <person name="Abe Y."/>
            <person name="Kisaki G."/>
            <person name="Hamano K."/>
            <person name="Suezawa K."/>
            <person name="Otani M."/>
            <person name="Fukuda T."/>
            <person name="Manabe T."/>
            <person name="Gomi K."/>
            <person name="Tabuchi M."/>
            <person name="Akimitsu K."/>
            <person name="Kataoka I."/>
        </authorList>
    </citation>
    <scope>NUCLEOTIDE SEQUENCE [LARGE SCALE GENOMIC DNA]</scope>
    <source>
        <strain evidence="2">cv. Fuchu</strain>
    </source>
</reference>
<evidence type="ECO:0000313" key="1">
    <source>
        <dbReference type="EMBL" id="GFY95252.1"/>
    </source>
</evidence>
<protein>
    <submittedName>
        <fullName evidence="1">Uncharacterized protein</fullName>
    </submittedName>
</protein>
<sequence>MVGGCQLGIAMGDLAGLDNGVGRWCVGGDRWGTIPGIRRPSHAILNQA</sequence>
<comment type="caution">
    <text evidence="1">The sequence shown here is derived from an EMBL/GenBank/DDBJ whole genome shotgun (WGS) entry which is preliminary data.</text>
</comment>
<gene>
    <name evidence="1" type="ORF">Acr_10g0006370</name>
</gene>
<keyword evidence="2" id="KW-1185">Reference proteome</keyword>
<dbReference type="AlphaFoldDB" id="A0A7J0F969"/>
<proteinExistence type="predicted"/>
<organism evidence="1 2">
    <name type="scientific">Actinidia rufa</name>
    <dbReference type="NCBI Taxonomy" id="165716"/>
    <lineage>
        <taxon>Eukaryota</taxon>
        <taxon>Viridiplantae</taxon>
        <taxon>Streptophyta</taxon>
        <taxon>Embryophyta</taxon>
        <taxon>Tracheophyta</taxon>
        <taxon>Spermatophyta</taxon>
        <taxon>Magnoliopsida</taxon>
        <taxon>eudicotyledons</taxon>
        <taxon>Gunneridae</taxon>
        <taxon>Pentapetalae</taxon>
        <taxon>asterids</taxon>
        <taxon>Ericales</taxon>
        <taxon>Actinidiaceae</taxon>
        <taxon>Actinidia</taxon>
    </lineage>
</organism>
<evidence type="ECO:0000313" key="2">
    <source>
        <dbReference type="Proteomes" id="UP000585474"/>
    </source>
</evidence>